<keyword evidence="7" id="KW-1185">Reference proteome</keyword>
<keyword evidence="2 5" id="KW-0217">Developmental protein</keyword>
<evidence type="ECO:0000256" key="2">
    <source>
        <dbReference type="ARBA" id="ARBA00022473"/>
    </source>
</evidence>
<keyword evidence="4 5" id="KW-0287">Flowering</keyword>
<organism evidence="6 7">
    <name type="scientific">Lupinus angustifolius</name>
    <name type="common">Narrow-leaved blue lupine</name>
    <dbReference type="NCBI Taxonomy" id="3871"/>
    <lineage>
        <taxon>Eukaryota</taxon>
        <taxon>Viridiplantae</taxon>
        <taxon>Streptophyta</taxon>
        <taxon>Embryophyta</taxon>
        <taxon>Tracheophyta</taxon>
        <taxon>Spermatophyta</taxon>
        <taxon>Magnoliopsida</taxon>
        <taxon>eudicotyledons</taxon>
        <taxon>Gunneridae</taxon>
        <taxon>Pentapetalae</taxon>
        <taxon>rosids</taxon>
        <taxon>fabids</taxon>
        <taxon>Fabales</taxon>
        <taxon>Fabaceae</taxon>
        <taxon>Papilionoideae</taxon>
        <taxon>50 kb inversion clade</taxon>
        <taxon>genistoids sensu lato</taxon>
        <taxon>core genistoids</taxon>
        <taxon>Genisteae</taxon>
        <taxon>Lupinus</taxon>
    </lineage>
</organism>
<sequence>MKQLKYQLDQYIVTSYADQELSPITDGRTLQLLSNVQTNEAELLASNDVLVYLKTSSDPAQLVLDIIRNPISPWREKGCNGLTIASVQIILLEQLMRLSPQIKPRVRDEAMKLARDLEADIRSSTDNSLLVLSFLLPLSIYGLASDFNEDKVLKLFEIAAQHKQALELFRTLGFADKVSDFVQNLIKKQKHIEAVGFICAYNLVEKNRPVDLLRQYLWNSRMVCERSCKEAKSLELKVKAIDQENASLDAVLQCILDNNIEPQDLKKEIQDRIIKLHAEANRSVYTVTRACLQKRSNLH</sequence>
<evidence type="ECO:0000256" key="1">
    <source>
        <dbReference type="ARBA" id="ARBA00008956"/>
    </source>
</evidence>
<dbReference type="GO" id="GO:0009908">
    <property type="term" value="P:flower development"/>
    <property type="evidence" value="ECO:0007669"/>
    <property type="project" value="UniProtKB-KW"/>
</dbReference>
<protein>
    <recommendedName>
        <fullName evidence="5">FRIGIDA-like protein</fullName>
    </recommendedName>
</protein>
<dbReference type="PANTHER" id="PTHR31791:SF37">
    <property type="entry name" value="A_TM021B04.7 PROTEIN"/>
    <property type="match status" value="1"/>
</dbReference>
<dbReference type="AlphaFoldDB" id="A0A1J7GSH2"/>
<dbReference type="Pfam" id="PF07899">
    <property type="entry name" value="Frigida"/>
    <property type="match status" value="1"/>
</dbReference>
<accession>A0A1J7GSH2</accession>
<proteinExistence type="inferred from homology"/>
<dbReference type="PANTHER" id="PTHR31791">
    <property type="entry name" value="FRIGIDA-LIKE PROTEIN 3-RELATED"/>
    <property type="match status" value="1"/>
</dbReference>
<gene>
    <name evidence="6" type="ORF">TanjilG_31845</name>
</gene>
<comment type="similarity">
    <text evidence="1 5">Belongs to the Frigida family.</text>
</comment>
<keyword evidence="3 5" id="KW-0221">Differentiation</keyword>
<evidence type="ECO:0000313" key="7">
    <source>
        <dbReference type="Proteomes" id="UP000188354"/>
    </source>
</evidence>
<reference evidence="6 7" key="1">
    <citation type="journal article" date="2017" name="Plant Biotechnol. J.">
        <title>A comprehensive draft genome sequence for lupin (Lupinus angustifolius), an emerging health food: insights into plant-microbe interactions and legume evolution.</title>
        <authorList>
            <person name="Hane J.K."/>
            <person name="Ming Y."/>
            <person name="Kamphuis L.G."/>
            <person name="Nelson M.N."/>
            <person name="Garg G."/>
            <person name="Atkins C.A."/>
            <person name="Bayer P.E."/>
            <person name="Bravo A."/>
            <person name="Bringans S."/>
            <person name="Cannon S."/>
            <person name="Edwards D."/>
            <person name="Foley R."/>
            <person name="Gao L.L."/>
            <person name="Harrison M.J."/>
            <person name="Huang W."/>
            <person name="Hurgobin B."/>
            <person name="Li S."/>
            <person name="Liu C.W."/>
            <person name="McGrath A."/>
            <person name="Morahan G."/>
            <person name="Murray J."/>
            <person name="Weller J."/>
            <person name="Jian J."/>
            <person name="Singh K.B."/>
        </authorList>
    </citation>
    <scope>NUCLEOTIDE SEQUENCE [LARGE SCALE GENOMIC DNA]</scope>
    <source>
        <strain evidence="7">cv. Tanjil</strain>
        <tissue evidence="6">Whole plant</tissue>
    </source>
</reference>
<evidence type="ECO:0000256" key="4">
    <source>
        <dbReference type="ARBA" id="ARBA00023089"/>
    </source>
</evidence>
<dbReference type="InterPro" id="IPR012474">
    <property type="entry name" value="Frigida"/>
</dbReference>
<evidence type="ECO:0000256" key="5">
    <source>
        <dbReference type="RuleBase" id="RU364012"/>
    </source>
</evidence>
<dbReference type="STRING" id="3871.A0A1J7GSH2"/>
<dbReference type="Gramene" id="OIW03398">
    <property type="protein sequence ID" value="OIW03398"/>
    <property type="gene ID" value="TanjilG_31845"/>
</dbReference>
<name>A0A1J7GSH2_LUPAN</name>
<dbReference type="OMA" id="LISESCC"/>
<dbReference type="GO" id="GO:0030154">
    <property type="term" value="P:cell differentiation"/>
    <property type="evidence" value="ECO:0007669"/>
    <property type="project" value="UniProtKB-KW"/>
</dbReference>
<dbReference type="Proteomes" id="UP000188354">
    <property type="component" value="Chromosome LG10"/>
</dbReference>
<evidence type="ECO:0000256" key="3">
    <source>
        <dbReference type="ARBA" id="ARBA00022782"/>
    </source>
</evidence>
<dbReference type="EMBL" id="CM007370">
    <property type="protein sequence ID" value="OIW03398.1"/>
    <property type="molecule type" value="Genomic_DNA"/>
</dbReference>
<evidence type="ECO:0000313" key="6">
    <source>
        <dbReference type="EMBL" id="OIW03398.1"/>
    </source>
</evidence>